<sequence length="262" mass="30277">REAPTKAKLKFRTEYHRDRDRILWSKAFKRLQHKTQVFPHYVEDHYKRRLTHSLEVAQIATTVARALRLNEAATEAIALGHDLGHTPFGHAGEKALNKILTAESKVLDPGIRKEIGKLKKLKSKKVPIFGFDHCVHAIEVVSRIEKEYDHETHHGGLNLTFDVRNGILKHMCSREDTKIKKERPFSNIPGVVKFDKYKDFDTNKGSLEAQCVYFADKVTYLLGDIEDSIRSNILKCEELKGSKGDFYRKLEEKYKGYRGKEE</sequence>
<dbReference type="SUPFAM" id="SSF109604">
    <property type="entry name" value="HD-domain/PDEase-like"/>
    <property type="match status" value="1"/>
</dbReference>
<dbReference type="PROSITE" id="PS51831">
    <property type="entry name" value="HD"/>
    <property type="match status" value="1"/>
</dbReference>
<evidence type="ECO:0000259" key="2">
    <source>
        <dbReference type="PROSITE" id="PS51831"/>
    </source>
</evidence>
<dbReference type="EMBL" id="BARW01024821">
    <property type="protein sequence ID" value="GAI96283.1"/>
    <property type="molecule type" value="Genomic_DNA"/>
</dbReference>
<dbReference type="GO" id="GO:0016793">
    <property type="term" value="F:triphosphoric monoester hydrolase activity"/>
    <property type="evidence" value="ECO:0007669"/>
    <property type="project" value="InterPro"/>
</dbReference>
<dbReference type="PANTHER" id="PTHR35795:SF1">
    <property type="entry name" value="BIS(5'-NUCLEOSYL)-TETRAPHOSPHATASE, SYMMETRICAL"/>
    <property type="match status" value="1"/>
</dbReference>
<protein>
    <recommendedName>
        <fullName evidence="2">HD domain-containing protein</fullName>
    </recommendedName>
</protein>
<dbReference type="InterPro" id="IPR006674">
    <property type="entry name" value="HD_domain"/>
</dbReference>
<dbReference type="Pfam" id="PF01966">
    <property type="entry name" value="HD"/>
    <property type="match status" value="1"/>
</dbReference>
<feature type="non-terminal residue" evidence="3">
    <location>
        <position position="262"/>
    </location>
</feature>
<reference evidence="3" key="1">
    <citation type="journal article" date="2014" name="Front. Microbiol.">
        <title>High frequency of phylogenetically diverse reductive dehalogenase-homologous genes in deep subseafloor sedimentary metagenomes.</title>
        <authorList>
            <person name="Kawai M."/>
            <person name="Futagami T."/>
            <person name="Toyoda A."/>
            <person name="Takaki Y."/>
            <person name="Nishi S."/>
            <person name="Hori S."/>
            <person name="Arai W."/>
            <person name="Tsubouchi T."/>
            <person name="Morono Y."/>
            <person name="Uchiyama I."/>
            <person name="Ito T."/>
            <person name="Fujiyama A."/>
            <person name="Inagaki F."/>
            <person name="Takami H."/>
        </authorList>
    </citation>
    <scope>NUCLEOTIDE SEQUENCE</scope>
    <source>
        <strain evidence="3">Expedition CK06-06</strain>
    </source>
</reference>
<organism evidence="3">
    <name type="scientific">marine sediment metagenome</name>
    <dbReference type="NCBI Taxonomy" id="412755"/>
    <lineage>
        <taxon>unclassified sequences</taxon>
        <taxon>metagenomes</taxon>
        <taxon>ecological metagenomes</taxon>
    </lineage>
</organism>
<keyword evidence="1" id="KW-0378">Hydrolase</keyword>
<dbReference type="SMART" id="SM00471">
    <property type="entry name" value="HDc"/>
    <property type="match status" value="1"/>
</dbReference>
<evidence type="ECO:0000313" key="3">
    <source>
        <dbReference type="EMBL" id="GAI96283.1"/>
    </source>
</evidence>
<dbReference type="InterPro" id="IPR006261">
    <property type="entry name" value="dGTPase"/>
</dbReference>
<proteinExistence type="predicted"/>
<comment type="caution">
    <text evidence="3">The sequence shown here is derived from an EMBL/GenBank/DDBJ whole genome shotgun (WGS) entry which is preliminary data.</text>
</comment>
<dbReference type="PANTHER" id="PTHR35795">
    <property type="entry name" value="SLR1885 PROTEIN"/>
    <property type="match status" value="1"/>
</dbReference>
<dbReference type="AlphaFoldDB" id="X1STL1"/>
<evidence type="ECO:0000256" key="1">
    <source>
        <dbReference type="ARBA" id="ARBA00022801"/>
    </source>
</evidence>
<dbReference type="NCBIfam" id="TIGR01353">
    <property type="entry name" value="dGTP_triPase"/>
    <property type="match status" value="1"/>
</dbReference>
<dbReference type="Gene3D" id="1.10.3210.10">
    <property type="entry name" value="Hypothetical protein af1432"/>
    <property type="match status" value="1"/>
</dbReference>
<dbReference type="InterPro" id="IPR003607">
    <property type="entry name" value="HD/PDEase_dom"/>
</dbReference>
<accession>X1STL1</accession>
<gene>
    <name evidence="3" type="ORF">S12H4_40837</name>
</gene>
<feature type="domain" description="HD" evidence="2">
    <location>
        <begin position="49"/>
        <end position="221"/>
    </location>
</feature>
<dbReference type="InterPro" id="IPR051094">
    <property type="entry name" value="Diverse_Catalytic_Enzymes"/>
</dbReference>
<name>X1STL1_9ZZZZ</name>
<dbReference type="CDD" id="cd00077">
    <property type="entry name" value="HDc"/>
    <property type="match status" value="1"/>
</dbReference>
<feature type="non-terminal residue" evidence="3">
    <location>
        <position position="1"/>
    </location>
</feature>